<evidence type="ECO:0000256" key="3">
    <source>
        <dbReference type="ARBA" id="ARBA00022741"/>
    </source>
</evidence>
<dbReference type="InterPro" id="IPR036097">
    <property type="entry name" value="HisK_dim/P_sf"/>
</dbReference>
<organism evidence="8 9">
    <name type="scientific">SAR324 cluster bacterium</name>
    <dbReference type="NCBI Taxonomy" id="2024889"/>
    <lineage>
        <taxon>Bacteria</taxon>
        <taxon>Deltaproteobacteria</taxon>
        <taxon>SAR324 cluster</taxon>
    </lineage>
</organism>
<dbReference type="Gene3D" id="1.10.287.130">
    <property type="match status" value="1"/>
</dbReference>
<evidence type="ECO:0000313" key="8">
    <source>
        <dbReference type="EMBL" id="NMC63242.1"/>
    </source>
</evidence>
<dbReference type="SUPFAM" id="SSF47384">
    <property type="entry name" value="Homodimeric domain of signal transducing histidine kinase"/>
    <property type="match status" value="1"/>
</dbReference>
<gene>
    <name evidence="8" type="ORF">GYA55_08735</name>
</gene>
<dbReference type="InterPro" id="IPR035965">
    <property type="entry name" value="PAS-like_dom_sf"/>
</dbReference>
<dbReference type="EMBL" id="JAAZON010000391">
    <property type="protein sequence ID" value="NMC63242.1"/>
    <property type="molecule type" value="Genomic_DNA"/>
</dbReference>
<evidence type="ECO:0000256" key="6">
    <source>
        <dbReference type="ARBA" id="ARBA00023012"/>
    </source>
</evidence>
<evidence type="ECO:0000256" key="1">
    <source>
        <dbReference type="ARBA" id="ARBA00022553"/>
    </source>
</evidence>
<name>A0A7X9FRZ4_9DELT</name>
<keyword evidence="3" id="KW-0547">Nucleotide-binding</keyword>
<keyword evidence="5" id="KW-0067">ATP-binding</keyword>
<keyword evidence="2" id="KW-0808">Transferase</keyword>
<dbReference type="InterPro" id="IPR036890">
    <property type="entry name" value="HATPase_C_sf"/>
</dbReference>
<evidence type="ECO:0000313" key="9">
    <source>
        <dbReference type="Proteomes" id="UP000524246"/>
    </source>
</evidence>
<keyword evidence="4" id="KW-0418">Kinase</keyword>
<proteinExistence type="predicted"/>
<protein>
    <submittedName>
        <fullName evidence="8">PAS domain-containing protein</fullName>
    </submittedName>
</protein>
<keyword evidence="6" id="KW-0902">Two-component regulatory system</keyword>
<sequence length="250" mass="27810">MDEISKQLREAIDVWGEPIFLLNASLDCVYANMAFCQLLGLDSESCASFPIKTYWPAVQDFNWAQKEFVSELINVTGRQLLVKISIIECSNKHRLCRILCASSKDENMINFHAQRLETLGMLAGGVAHDFNNILTGILGHITYLKTILPMSGSHVESLTAIEDGARRASTVTQEILNFSRLEVSDRSVPVELGALINRTCTLLRGAISPRFEMEWHVTEKKLFALVEESKMAQILINLAINSRDAIAPGG</sequence>
<keyword evidence="1" id="KW-0597">Phosphoprotein</keyword>
<feature type="non-terminal residue" evidence="8">
    <location>
        <position position="250"/>
    </location>
</feature>
<dbReference type="AlphaFoldDB" id="A0A7X9FRZ4"/>
<evidence type="ECO:0000259" key="7">
    <source>
        <dbReference type="SMART" id="SM00388"/>
    </source>
</evidence>
<dbReference type="SUPFAM" id="SSF55785">
    <property type="entry name" value="PYP-like sensor domain (PAS domain)"/>
    <property type="match status" value="1"/>
</dbReference>
<reference evidence="8 9" key="1">
    <citation type="journal article" date="2020" name="Biotechnol. Biofuels">
        <title>New insights from the biogas microbiome by comprehensive genome-resolved metagenomics of nearly 1600 species originating from multiple anaerobic digesters.</title>
        <authorList>
            <person name="Campanaro S."/>
            <person name="Treu L."/>
            <person name="Rodriguez-R L.M."/>
            <person name="Kovalovszki A."/>
            <person name="Ziels R.M."/>
            <person name="Maus I."/>
            <person name="Zhu X."/>
            <person name="Kougias P.G."/>
            <person name="Basile A."/>
            <person name="Luo G."/>
            <person name="Schluter A."/>
            <person name="Konstantinidis K.T."/>
            <person name="Angelidaki I."/>
        </authorList>
    </citation>
    <scope>NUCLEOTIDE SEQUENCE [LARGE SCALE GENOMIC DNA]</scope>
    <source>
        <strain evidence="8">AS27yjCOA_65</strain>
    </source>
</reference>
<dbReference type="PANTHER" id="PTHR43065:SF46">
    <property type="entry name" value="C4-DICARBOXYLATE TRANSPORT SENSOR PROTEIN DCTB"/>
    <property type="match status" value="1"/>
</dbReference>
<dbReference type="PANTHER" id="PTHR43065">
    <property type="entry name" value="SENSOR HISTIDINE KINASE"/>
    <property type="match status" value="1"/>
</dbReference>
<feature type="domain" description="Signal transduction histidine kinase dimerisation/phosphoacceptor" evidence="7">
    <location>
        <begin position="118"/>
        <end position="184"/>
    </location>
</feature>
<dbReference type="GO" id="GO:0006355">
    <property type="term" value="P:regulation of DNA-templated transcription"/>
    <property type="evidence" value="ECO:0007669"/>
    <property type="project" value="InterPro"/>
</dbReference>
<dbReference type="InterPro" id="IPR013767">
    <property type="entry name" value="PAS_fold"/>
</dbReference>
<evidence type="ECO:0000256" key="4">
    <source>
        <dbReference type="ARBA" id="ARBA00022777"/>
    </source>
</evidence>
<dbReference type="InterPro" id="IPR003661">
    <property type="entry name" value="HisK_dim/P_dom"/>
</dbReference>
<evidence type="ECO:0000256" key="2">
    <source>
        <dbReference type="ARBA" id="ARBA00022679"/>
    </source>
</evidence>
<dbReference type="Proteomes" id="UP000524246">
    <property type="component" value="Unassembled WGS sequence"/>
</dbReference>
<dbReference type="GO" id="GO:0000155">
    <property type="term" value="F:phosphorelay sensor kinase activity"/>
    <property type="evidence" value="ECO:0007669"/>
    <property type="project" value="InterPro"/>
</dbReference>
<dbReference type="SUPFAM" id="SSF55874">
    <property type="entry name" value="ATPase domain of HSP90 chaperone/DNA topoisomerase II/histidine kinase"/>
    <property type="match status" value="1"/>
</dbReference>
<dbReference type="SMART" id="SM00388">
    <property type="entry name" value="HisKA"/>
    <property type="match status" value="1"/>
</dbReference>
<dbReference type="GO" id="GO:0005524">
    <property type="term" value="F:ATP binding"/>
    <property type="evidence" value="ECO:0007669"/>
    <property type="project" value="UniProtKB-KW"/>
</dbReference>
<dbReference type="CDD" id="cd00082">
    <property type="entry name" value="HisKA"/>
    <property type="match status" value="1"/>
</dbReference>
<dbReference type="Pfam" id="PF00512">
    <property type="entry name" value="HisKA"/>
    <property type="match status" value="1"/>
</dbReference>
<comment type="caution">
    <text evidence="8">The sequence shown here is derived from an EMBL/GenBank/DDBJ whole genome shotgun (WGS) entry which is preliminary data.</text>
</comment>
<evidence type="ECO:0000256" key="5">
    <source>
        <dbReference type="ARBA" id="ARBA00022840"/>
    </source>
</evidence>
<dbReference type="Pfam" id="PF00989">
    <property type="entry name" value="PAS"/>
    <property type="match status" value="1"/>
</dbReference>
<accession>A0A7X9FRZ4</accession>